<evidence type="ECO:0000313" key="1">
    <source>
        <dbReference type="EMBL" id="CAB4204278.1"/>
    </source>
</evidence>
<proteinExistence type="predicted"/>
<gene>
    <name evidence="1" type="ORF">UFOVP1393_42</name>
</gene>
<protein>
    <submittedName>
        <fullName evidence="1">Uncharacterized protein</fullName>
    </submittedName>
</protein>
<reference evidence="1" key="1">
    <citation type="submission" date="2020-05" db="EMBL/GenBank/DDBJ databases">
        <authorList>
            <person name="Chiriac C."/>
            <person name="Salcher M."/>
            <person name="Ghai R."/>
            <person name="Kavagutti S V."/>
        </authorList>
    </citation>
    <scope>NUCLEOTIDE SEQUENCE</scope>
</reference>
<dbReference type="EMBL" id="LR797338">
    <property type="protein sequence ID" value="CAB4204278.1"/>
    <property type="molecule type" value="Genomic_DNA"/>
</dbReference>
<dbReference type="Pfam" id="PF20459">
    <property type="entry name" value="DUF6712"/>
    <property type="match status" value="1"/>
</dbReference>
<organism evidence="1">
    <name type="scientific">uncultured Caudovirales phage</name>
    <dbReference type="NCBI Taxonomy" id="2100421"/>
    <lineage>
        <taxon>Viruses</taxon>
        <taxon>Duplodnaviria</taxon>
        <taxon>Heunggongvirae</taxon>
        <taxon>Uroviricota</taxon>
        <taxon>Caudoviricetes</taxon>
        <taxon>Peduoviridae</taxon>
        <taxon>Maltschvirus</taxon>
        <taxon>Maltschvirus maltsch</taxon>
    </lineage>
</organism>
<sequence length="190" mass="21948">MADVLFIQEDYFKKLAGVDGNVDWKKLESTIIMVQDIYIQKILGTNLYNDLKTKIIASPTMALYPNEKALINEYIAKALCWYVKMEASPDFKFAYQNKGIQVKGSADSSSADIADVKYLMDKWRIHAERYSQLCTDYLVMNTNTFPKYLEVSNTGMNPTMRNYTNGVAMRGAGEFNNEAFNRFNYWRNEE</sequence>
<accession>A0A6J5S6V8</accession>
<dbReference type="InterPro" id="IPR046558">
    <property type="entry name" value="DUF6712"/>
</dbReference>
<name>A0A6J5S6V8_9CAUD</name>